<organism evidence="6 7">
    <name type="scientific">Paenibacillus nanensis</name>
    <dbReference type="NCBI Taxonomy" id="393251"/>
    <lineage>
        <taxon>Bacteria</taxon>
        <taxon>Bacillati</taxon>
        <taxon>Bacillota</taxon>
        <taxon>Bacilli</taxon>
        <taxon>Bacillales</taxon>
        <taxon>Paenibacillaceae</taxon>
        <taxon>Paenibacillus</taxon>
    </lineage>
</organism>
<dbReference type="InterPro" id="IPR005151">
    <property type="entry name" value="Tail-specific_protease"/>
</dbReference>
<dbReference type="PROSITE" id="PS50005">
    <property type="entry name" value="TPR"/>
    <property type="match status" value="6"/>
</dbReference>
<feature type="repeat" description="TPR" evidence="3">
    <location>
        <begin position="134"/>
        <end position="167"/>
    </location>
</feature>
<keyword evidence="7" id="KW-1185">Reference proteome</keyword>
<dbReference type="SUPFAM" id="SSF48452">
    <property type="entry name" value="TPR-like"/>
    <property type="match status" value="2"/>
</dbReference>
<feature type="repeat" description="TPR" evidence="3">
    <location>
        <begin position="338"/>
        <end position="371"/>
    </location>
</feature>
<feature type="repeat" description="TPR" evidence="3">
    <location>
        <begin position="270"/>
        <end position="303"/>
    </location>
</feature>
<dbReference type="Gene3D" id="1.25.40.10">
    <property type="entry name" value="Tetratricopeptide repeat domain"/>
    <property type="match status" value="3"/>
</dbReference>
<dbReference type="SMART" id="SM00028">
    <property type="entry name" value="TPR"/>
    <property type="match status" value="8"/>
</dbReference>
<dbReference type="InterPro" id="IPR019734">
    <property type="entry name" value="TPR_rpt"/>
</dbReference>
<evidence type="ECO:0000256" key="3">
    <source>
        <dbReference type="PROSITE-ProRule" id="PRU00339"/>
    </source>
</evidence>
<keyword evidence="2 3" id="KW-0802">TPR repeat</keyword>
<dbReference type="PANTHER" id="PTHR44943">
    <property type="entry name" value="CELLULOSE SYNTHASE OPERON PROTEIN C"/>
    <property type="match status" value="1"/>
</dbReference>
<evidence type="ECO:0000259" key="5">
    <source>
        <dbReference type="SMART" id="SM00245"/>
    </source>
</evidence>
<dbReference type="SMART" id="SM00245">
    <property type="entry name" value="TSPc"/>
    <property type="match status" value="1"/>
</dbReference>
<feature type="chain" id="PRO_5039186806" evidence="4">
    <location>
        <begin position="19"/>
        <end position="747"/>
    </location>
</feature>
<feature type="repeat" description="TPR" evidence="3">
    <location>
        <begin position="406"/>
        <end position="439"/>
    </location>
</feature>
<dbReference type="GO" id="GO:0008236">
    <property type="term" value="F:serine-type peptidase activity"/>
    <property type="evidence" value="ECO:0007669"/>
    <property type="project" value="InterPro"/>
</dbReference>
<name>A0A3A1USJ9_9BACL</name>
<dbReference type="GO" id="GO:0006508">
    <property type="term" value="P:proteolysis"/>
    <property type="evidence" value="ECO:0007669"/>
    <property type="project" value="InterPro"/>
</dbReference>
<dbReference type="Pfam" id="PF13432">
    <property type="entry name" value="TPR_16"/>
    <property type="match status" value="4"/>
</dbReference>
<dbReference type="InterPro" id="IPR051685">
    <property type="entry name" value="Ycf3/AcsC/BcsC/TPR_MFPF"/>
</dbReference>
<evidence type="ECO:0000313" key="6">
    <source>
        <dbReference type="EMBL" id="RIX51467.1"/>
    </source>
</evidence>
<comment type="caution">
    <text evidence="6">The sequence shown here is derived from an EMBL/GenBank/DDBJ whole genome shotgun (WGS) entry which is preliminary data.</text>
</comment>
<reference evidence="6 7" key="1">
    <citation type="submission" date="2018-09" db="EMBL/GenBank/DDBJ databases">
        <title>Paenibacillus aracenensis nov. sp. isolated from a cave in southern Spain.</title>
        <authorList>
            <person name="Jurado V."/>
            <person name="Gutierrez-Patricio S."/>
            <person name="Gonzalez-Pimentel J.L."/>
            <person name="Miller A.Z."/>
            <person name="Laiz L."/>
            <person name="Saiz-Jimenez C."/>
        </authorList>
    </citation>
    <scope>NUCLEOTIDE SEQUENCE [LARGE SCALE GENOMIC DNA]</scope>
    <source>
        <strain evidence="6 7">DSM 22867</strain>
    </source>
</reference>
<dbReference type="RefSeq" id="WP_119600760.1">
    <property type="nucleotide sequence ID" value="NZ_QXQA01000010.1"/>
</dbReference>
<feature type="repeat" description="TPR" evidence="3">
    <location>
        <begin position="100"/>
        <end position="133"/>
    </location>
</feature>
<dbReference type="Proteomes" id="UP000266482">
    <property type="component" value="Unassembled WGS sequence"/>
</dbReference>
<accession>A0A3A1USJ9</accession>
<dbReference type="Gene3D" id="3.90.226.10">
    <property type="entry name" value="2-enoyl-CoA Hydratase, Chain A, domain 1"/>
    <property type="match status" value="1"/>
</dbReference>
<feature type="signal peptide" evidence="4">
    <location>
        <begin position="1"/>
        <end position="18"/>
    </location>
</feature>
<proteinExistence type="predicted"/>
<feature type="domain" description="Tail specific protease" evidence="5">
    <location>
        <begin position="524"/>
        <end position="732"/>
    </location>
</feature>
<dbReference type="EMBL" id="QXQA01000010">
    <property type="protein sequence ID" value="RIX51467.1"/>
    <property type="molecule type" value="Genomic_DNA"/>
</dbReference>
<evidence type="ECO:0000256" key="4">
    <source>
        <dbReference type="SAM" id="SignalP"/>
    </source>
</evidence>
<dbReference type="Pfam" id="PF03572">
    <property type="entry name" value="Peptidase_S41"/>
    <property type="match status" value="1"/>
</dbReference>
<keyword evidence="4" id="KW-0732">Signal</keyword>
<gene>
    <name evidence="6" type="ORF">D3P08_16255</name>
</gene>
<evidence type="ECO:0000256" key="1">
    <source>
        <dbReference type="ARBA" id="ARBA00022737"/>
    </source>
</evidence>
<evidence type="ECO:0000256" key="2">
    <source>
        <dbReference type="ARBA" id="ARBA00022803"/>
    </source>
</evidence>
<protein>
    <submittedName>
        <fullName evidence="6">Tetratricopeptide repeat protein</fullName>
    </submittedName>
</protein>
<dbReference type="PROSITE" id="PS51257">
    <property type="entry name" value="PROKAR_LIPOPROTEIN"/>
    <property type="match status" value="1"/>
</dbReference>
<sequence length="747" mass="83762">MNRLLTAAVKLAAILALAAVAAACSDFARGFREGLAEPADGPPEVVRAIEKHNQTGYDLIEEGKYDEGIGWLWEAVKFVYEVHPEYETLEDEVRSKELFDSPFNNMSWAYNELGDYEESLYWIDRALLLLPNTEIEYINKGNALYGLNRYDEAVDYYDLALEENEDSLNALYGKGLIYYDKGYYSGAADMFNRCLSIDSSDYDAAEMLLYSFLGREQEEDALAFAEKWLGDYPDRFDAYRLKSIALEHAGEFEEAEAFALQAAEAFPGLTEAQELPGRLYYDSGYYGEAVAYFKSRLASHPSESGSAVWLIRSYAAMQDYAAAEEAYHQAARSNPDHAELAEAMGDMYLDQTQYAEAAHYYGLAAEWEPYNEIYATAALEALYYGNRIDRCAASGASMRNKMSYSGNIAWYTGLCQLEKGDYESAVISFEEAVAINPDDYASLAQLAYAHLLTGNDEEAAEFASASLELYDSEATALYVEQELKERKRPLSKRVEAFFRDQYLYQETSSEWEKAFASLTEAASPQEIAEAVERAKKQDDPFTFVIYGEEYDQLSSLSGGESVTFREEGDLLYLSVSTFDATTDNRFIEILDSVKNPERKTLVLDLRGNAGGLSDSANRMLDALLPDYVTSTMIYRDGSTESYYSDSSSLAFKKIYVLVDEGTASAAELVTLGLKTYLPNVTIIGRDTYGKGVGQVVFEDRSAKMMVFVVNFYWNVKQTNIASTRIQPDIYVTGSSIDSFMKPVREGR</sequence>
<dbReference type="AlphaFoldDB" id="A0A3A1USJ9"/>
<dbReference type="PANTHER" id="PTHR44943:SF8">
    <property type="entry name" value="TPR REPEAT-CONTAINING PROTEIN MJ0263"/>
    <property type="match status" value="1"/>
</dbReference>
<dbReference type="OrthoDB" id="9769030at2"/>
<dbReference type="SUPFAM" id="SSF52096">
    <property type="entry name" value="ClpP/crotonase"/>
    <property type="match status" value="1"/>
</dbReference>
<dbReference type="InterPro" id="IPR011990">
    <property type="entry name" value="TPR-like_helical_dom_sf"/>
</dbReference>
<evidence type="ECO:0000313" key="7">
    <source>
        <dbReference type="Proteomes" id="UP000266482"/>
    </source>
</evidence>
<feature type="repeat" description="TPR" evidence="3">
    <location>
        <begin position="168"/>
        <end position="201"/>
    </location>
</feature>
<keyword evidence="1" id="KW-0677">Repeat</keyword>
<dbReference type="InterPro" id="IPR029045">
    <property type="entry name" value="ClpP/crotonase-like_dom_sf"/>
</dbReference>